<evidence type="ECO:0000259" key="2">
    <source>
        <dbReference type="Pfam" id="PF01464"/>
    </source>
</evidence>
<evidence type="ECO:0000256" key="1">
    <source>
        <dbReference type="SAM" id="Phobius"/>
    </source>
</evidence>
<gene>
    <name evidence="3" type="ORF">BKP35_11620</name>
</gene>
<keyword evidence="1" id="KW-0812">Transmembrane</keyword>
<evidence type="ECO:0000313" key="3">
    <source>
        <dbReference type="EMBL" id="OIJ11585.1"/>
    </source>
</evidence>
<comment type="caution">
    <text evidence="3">The sequence shown here is derived from an EMBL/GenBank/DDBJ whole genome shotgun (WGS) entry which is preliminary data.</text>
</comment>
<dbReference type="Pfam" id="PF01464">
    <property type="entry name" value="SLT"/>
    <property type="match status" value="1"/>
</dbReference>
<reference evidence="3 4" key="1">
    <citation type="submission" date="2016-10" db="EMBL/GenBank/DDBJ databases">
        <title>Draft genome sequences of four alkaliphilic bacteria belonging to the Anaerobacillus genus.</title>
        <authorList>
            <person name="Bassil N.M."/>
            <person name="Lloyd J.R."/>
        </authorList>
    </citation>
    <scope>NUCLEOTIDE SEQUENCE [LARGE SCALE GENOMIC DNA]</scope>
    <source>
        <strain evidence="3 4">DSM 15340</strain>
    </source>
</reference>
<accession>A0A1S2LJE0</accession>
<evidence type="ECO:0000313" key="4">
    <source>
        <dbReference type="Proteomes" id="UP000180098"/>
    </source>
</evidence>
<dbReference type="AlphaFoldDB" id="A0A1S2LJE0"/>
<sequence>MLGKLKVVTILCLVVVCVYIVVENNKLQDELTILIEENEEMYVEVEEIKQIVSLDGLTEPVETSYYSWEDSKRLAAKFYDESDGRFPEEWGLFLAEKAKERSIDPYILFELIRVETGGTFDEDTVGPQTRFGRAYGLTQFMENTGPWIAGMADLPYEKDLLFNPYYSIELATVYLDFLYDRYGDWDHALTAYHRGMYGLEQFKNNQGTAKSWYSEEIQEKAKRLEMVAMN</sequence>
<keyword evidence="4" id="KW-1185">Reference proteome</keyword>
<dbReference type="Gene3D" id="1.10.530.10">
    <property type="match status" value="1"/>
</dbReference>
<dbReference type="InterPro" id="IPR008258">
    <property type="entry name" value="Transglycosylase_SLT_dom_1"/>
</dbReference>
<keyword evidence="1" id="KW-1133">Transmembrane helix</keyword>
<dbReference type="Proteomes" id="UP000180098">
    <property type="component" value="Unassembled WGS sequence"/>
</dbReference>
<organism evidence="3 4">
    <name type="scientific">Anaerobacillus arseniciselenatis</name>
    <dbReference type="NCBI Taxonomy" id="85682"/>
    <lineage>
        <taxon>Bacteria</taxon>
        <taxon>Bacillati</taxon>
        <taxon>Bacillota</taxon>
        <taxon>Bacilli</taxon>
        <taxon>Bacillales</taxon>
        <taxon>Bacillaceae</taxon>
        <taxon>Anaerobacillus</taxon>
    </lineage>
</organism>
<dbReference type="PANTHER" id="PTHR37423:SF2">
    <property type="entry name" value="MEMBRANE-BOUND LYTIC MUREIN TRANSGLYCOSYLASE C"/>
    <property type="match status" value="1"/>
</dbReference>
<keyword evidence="1" id="KW-0472">Membrane</keyword>
<dbReference type="EMBL" id="MLQQ01000026">
    <property type="protein sequence ID" value="OIJ11585.1"/>
    <property type="molecule type" value="Genomic_DNA"/>
</dbReference>
<dbReference type="PANTHER" id="PTHR37423">
    <property type="entry name" value="SOLUBLE LYTIC MUREIN TRANSGLYCOSYLASE-RELATED"/>
    <property type="match status" value="1"/>
</dbReference>
<protein>
    <submittedName>
        <fullName evidence="3">Lytic transglycosylase</fullName>
    </submittedName>
</protein>
<feature type="transmembrane region" description="Helical" evidence="1">
    <location>
        <begin position="5"/>
        <end position="22"/>
    </location>
</feature>
<dbReference type="SUPFAM" id="SSF53955">
    <property type="entry name" value="Lysozyme-like"/>
    <property type="match status" value="1"/>
</dbReference>
<feature type="domain" description="Transglycosylase SLT" evidence="2">
    <location>
        <begin position="96"/>
        <end position="212"/>
    </location>
</feature>
<dbReference type="InterPro" id="IPR023346">
    <property type="entry name" value="Lysozyme-like_dom_sf"/>
</dbReference>
<dbReference type="OrthoDB" id="9815002at2"/>
<name>A0A1S2LJE0_9BACI</name>
<dbReference type="RefSeq" id="WP_071313518.1">
    <property type="nucleotide sequence ID" value="NZ_MLQQ01000026.1"/>
</dbReference>
<proteinExistence type="predicted"/>